<comment type="caution">
    <text evidence="1">The sequence shown here is derived from an EMBL/GenBank/DDBJ whole genome shotgun (WGS) entry which is preliminary data.</text>
</comment>
<dbReference type="EMBL" id="CASHSV030000409">
    <property type="protein sequence ID" value="CAJ2661704.1"/>
    <property type="molecule type" value="Genomic_DNA"/>
</dbReference>
<organism evidence="1 2">
    <name type="scientific">Trifolium pratense</name>
    <name type="common">Red clover</name>
    <dbReference type="NCBI Taxonomy" id="57577"/>
    <lineage>
        <taxon>Eukaryota</taxon>
        <taxon>Viridiplantae</taxon>
        <taxon>Streptophyta</taxon>
        <taxon>Embryophyta</taxon>
        <taxon>Tracheophyta</taxon>
        <taxon>Spermatophyta</taxon>
        <taxon>Magnoliopsida</taxon>
        <taxon>eudicotyledons</taxon>
        <taxon>Gunneridae</taxon>
        <taxon>Pentapetalae</taxon>
        <taxon>rosids</taxon>
        <taxon>fabids</taxon>
        <taxon>Fabales</taxon>
        <taxon>Fabaceae</taxon>
        <taxon>Papilionoideae</taxon>
        <taxon>50 kb inversion clade</taxon>
        <taxon>NPAAA clade</taxon>
        <taxon>Hologalegina</taxon>
        <taxon>IRL clade</taxon>
        <taxon>Trifolieae</taxon>
        <taxon>Trifolium</taxon>
    </lineage>
</organism>
<reference evidence="1" key="1">
    <citation type="submission" date="2023-10" db="EMBL/GenBank/DDBJ databases">
        <authorList>
            <person name="Rodriguez Cubillos JULIANA M."/>
            <person name="De Vega J."/>
        </authorList>
    </citation>
    <scope>NUCLEOTIDE SEQUENCE</scope>
</reference>
<evidence type="ECO:0000313" key="1">
    <source>
        <dbReference type="EMBL" id="CAJ2661704.1"/>
    </source>
</evidence>
<dbReference type="Proteomes" id="UP001177021">
    <property type="component" value="Unassembled WGS sequence"/>
</dbReference>
<proteinExistence type="predicted"/>
<gene>
    <name evidence="1" type="ORF">MILVUS5_LOCUS27371</name>
</gene>
<protein>
    <submittedName>
        <fullName evidence="1">Uncharacterized protein</fullName>
    </submittedName>
</protein>
<keyword evidence="2" id="KW-1185">Reference proteome</keyword>
<accession>A0ACB0KZK0</accession>
<name>A0ACB0KZK0_TRIPR</name>
<evidence type="ECO:0000313" key="2">
    <source>
        <dbReference type="Proteomes" id="UP001177021"/>
    </source>
</evidence>
<sequence>MPICAISIPKGQAQTRTLSTLHAFFSWIPLGYIFESPLLETLLKFFPVPAYRNLTLQCLVEALFVSVKKELLQDLSILKRVDQGTSGTAASAYNCVSYPLILEMPSTVVQTPHCVLADHDSDDNSTIKDFIEVVNGATNGPDDGEGLGISSEWILDACVILGSLVQKRNKGVRGSRRLLRKVVSQIPTVVDTEVVEDANGGSSPL</sequence>